<accession>A0A285V2J4</accession>
<dbReference type="Proteomes" id="UP000219167">
    <property type="component" value="Unassembled WGS sequence"/>
</dbReference>
<dbReference type="EMBL" id="OBQD01000024">
    <property type="protein sequence ID" value="SOC46721.1"/>
    <property type="molecule type" value="Genomic_DNA"/>
</dbReference>
<keyword evidence="2" id="KW-1185">Reference proteome</keyword>
<evidence type="ECO:0000313" key="2">
    <source>
        <dbReference type="Proteomes" id="UP000219167"/>
    </source>
</evidence>
<dbReference type="RefSeq" id="WP_175496432.1">
    <property type="nucleotide sequence ID" value="NZ_OBQD01000024.1"/>
</dbReference>
<sequence length="58" mass="6511">MVTLQQDIAKKFISALEEGKELDSDKVEEIRKLLSDDKKIKADDFVKIFSTPVGGDVK</sequence>
<dbReference type="AlphaFoldDB" id="A0A285V2J4"/>
<reference evidence="1 2" key="1">
    <citation type="submission" date="2017-08" db="EMBL/GenBank/DDBJ databases">
        <authorList>
            <person name="de Groot N.N."/>
        </authorList>
    </citation>
    <scope>NUCLEOTIDE SEQUENCE [LARGE SCALE GENOMIC DNA]</scope>
    <source>
        <strain evidence="1 2">JC85</strain>
    </source>
</reference>
<gene>
    <name evidence="1" type="ORF">SAMN05892877_1247</name>
</gene>
<evidence type="ECO:0000313" key="1">
    <source>
        <dbReference type="EMBL" id="SOC46721.1"/>
    </source>
</evidence>
<proteinExistence type="predicted"/>
<protein>
    <submittedName>
        <fullName evidence="1">Uncharacterized protein</fullName>
    </submittedName>
</protein>
<name>A0A285V2J4_9HYPH</name>
<organism evidence="1 2">
    <name type="scientific">Rhizobium subbaraonis</name>
    <dbReference type="NCBI Taxonomy" id="908946"/>
    <lineage>
        <taxon>Bacteria</taxon>
        <taxon>Pseudomonadati</taxon>
        <taxon>Pseudomonadota</taxon>
        <taxon>Alphaproteobacteria</taxon>
        <taxon>Hyphomicrobiales</taxon>
        <taxon>Rhizobiaceae</taxon>
        <taxon>Rhizobium/Agrobacterium group</taxon>
        <taxon>Rhizobium</taxon>
    </lineage>
</organism>